<protein>
    <submittedName>
        <fullName evidence="1">Uncharacterized protein</fullName>
    </submittedName>
</protein>
<accession>A0ABV6L7E1</accession>
<name>A0ABV6L7E1_9SPHI</name>
<proteinExistence type="predicted"/>
<dbReference type="EMBL" id="JBHLTS010000022">
    <property type="protein sequence ID" value="MFC0515371.1"/>
    <property type="molecule type" value="Genomic_DNA"/>
</dbReference>
<gene>
    <name evidence="1" type="ORF">ACFFGT_14225</name>
</gene>
<evidence type="ECO:0000313" key="1">
    <source>
        <dbReference type="EMBL" id="MFC0515371.1"/>
    </source>
</evidence>
<reference evidence="1 2" key="1">
    <citation type="submission" date="2024-09" db="EMBL/GenBank/DDBJ databases">
        <authorList>
            <person name="Sun Q."/>
            <person name="Mori K."/>
        </authorList>
    </citation>
    <scope>NUCLEOTIDE SEQUENCE [LARGE SCALE GENOMIC DNA]</scope>
    <source>
        <strain evidence="1 2">NCAIM B.02415</strain>
    </source>
</reference>
<sequence>MEIKNPGPILTDLLSAVHGFNAADHVYVSSITSEEQLTPAASGSSLSAFDIKESPLPDILNILGIRSLTLNSVHHLETLSRLNVAAPATAMEKRMREFFKDGEVIKDLQSIFSNCRTIAFDDWATISGASVLWDGLLTDVIRPLGKIDLEFIFYLGDPAKKLSFEVDEALDIISAFSLHGKVTFALDENEAIRLWMILNGVQPGTEIVEQSAADLKKKYISIFRTMNITRLLIYSANDAILYADDQQFVLSRKKVDYSIEIASDARQNFIAGYSIGVLLQLDIGHCIALGLIVFGSHGELKSSPERKDLYAYIRNWIQDLEKSAGIQLYQD</sequence>
<organism evidence="1 2">
    <name type="scientific">Mucilaginibacter angelicae</name>
    <dbReference type="NCBI Taxonomy" id="869718"/>
    <lineage>
        <taxon>Bacteria</taxon>
        <taxon>Pseudomonadati</taxon>
        <taxon>Bacteroidota</taxon>
        <taxon>Sphingobacteriia</taxon>
        <taxon>Sphingobacteriales</taxon>
        <taxon>Sphingobacteriaceae</taxon>
        <taxon>Mucilaginibacter</taxon>
    </lineage>
</organism>
<evidence type="ECO:0000313" key="2">
    <source>
        <dbReference type="Proteomes" id="UP001589828"/>
    </source>
</evidence>
<comment type="caution">
    <text evidence="1">The sequence shown here is derived from an EMBL/GenBank/DDBJ whole genome shotgun (WGS) entry which is preliminary data.</text>
</comment>
<dbReference type="Proteomes" id="UP001589828">
    <property type="component" value="Unassembled WGS sequence"/>
</dbReference>
<keyword evidence="2" id="KW-1185">Reference proteome</keyword>